<dbReference type="EMBL" id="KF900935">
    <property type="protein sequence ID" value="AIF12036.1"/>
    <property type="molecule type" value="Genomic_DNA"/>
</dbReference>
<dbReference type="GO" id="GO:0004386">
    <property type="term" value="F:helicase activity"/>
    <property type="evidence" value="ECO:0007669"/>
    <property type="project" value="UniProtKB-KW"/>
</dbReference>
<keyword evidence="4 11" id="KW-0347">Helicase</keyword>
<evidence type="ECO:0000256" key="8">
    <source>
        <dbReference type="ARBA" id="ARBA00023235"/>
    </source>
</evidence>
<evidence type="ECO:0000256" key="7">
    <source>
        <dbReference type="ARBA" id="ARBA00023204"/>
    </source>
</evidence>
<gene>
    <name evidence="11" type="primary">lhr</name>
</gene>
<dbReference type="GO" id="GO:0140097">
    <property type="term" value="F:catalytic activity, acting on DNA"/>
    <property type="evidence" value="ECO:0007669"/>
    <property type="project" value="UniProtKB-ARBA"/>
</dbReference>
<evidence type="ECO:0000256" key="4">
    <source>
        <dbReference type="ARBA" id="ARBA00022806"/>
    </source>
</evidence>
<dbReference type="Pfam" id="PF00271">
    <property type="entry name" value="Helicase_C"/>
    <property type="match status" value="1"/>
</dbReference>
<dbReference type="CDD" id="cd17922">
    <property type="entry name" value="DEXHc_LHR-like"/>
    <property type="match status" value="1"/>
</dbReference>
<feature type="domain" description="Helicase C-terminal" evidence="10">
    <location>
        <begin position="325"/>
        <end position="474"/>
    </location>
</feature>
<feature type="domain" description="Helicase ATP-binding" evidence="9">
    <location>
        <begin position="92"/>
        <end position="284"/>
    </location>
</feature>
<dbReference type="PANTHER" id="PTHR47962">
    <property type="entry name" value="ATP-DEPENDENT HELICASE LHR-RELATED-RELATED"/>
    <property type="match status" value="1"/>
</dbReference>
<proteinExistence type="predicted"/>
<dbReference type="InterPro" id="IPR052511">
    <property type="entry name" value="ATP-dep_Helicase"/>
</dbReference>
<dbReference type="GO" id="GO:0005524">
    <property type="term" value="F:ATP binding"/>
    <property type="evidence" value="ECO:0007669"/>
    <property type="project" value="UniProtKB-KW"/>
</dbReference>
<dbReference type="Pfam" id="PF08494">
    <property type="entry name" value="DEAD_assoc"/>
    <property type="match status" value="1"/>
</dbReference>
<protein>
    <submittedName>
        <fullName evidence="11">Lhr-like helicase (Lhr)</fullName>
    </submittedName>
</protein>
<keyword evidence="1" id="KW-0547">Nucleotide-binding</keyword>
<dbReference type="PANTHER" id="PTHR47962:SF5">
    <property type="entry name" value="ATP-DEPENDENT HELICASE LHR-RELATED"/>
    <property type="match status" value="1"/>
</dbReference>
<dbReference type="GO" id="GO:0003677">
    <property type="term" value="F:DNA binding"/>
    <property type="evidence" value="ECO:0007669"/>
    <property type="project" value="UniProtKB-KW"/>
</dbReference>
<dbReference type="InterPro" id="IPR013701">
    <property type="entry name" value="Lhr-like_DEAD/DEAH_assoc"/>
</dbReference>
<reference evidence="11" key="1">
    <citation type="journal article" date="2014" name="Genome Biol. Evol.">
        <title>Pangenome evidence for extensive interdomain horizontal transfer affecting lineage core and shell genes in uncultured planktonic thaumarchaeota and euryarchaeota.</title>
        <authorList>
            <person name="Deschamps P."/>
            <person name="Zivanovic Y."/>
            <person name="Moreira D."/>
            <person name="Rodriguez-Valera F."/>
            <person name="Lopez-Garcia P."/>
        </authorList>
    </citation>
    <scope>NUCLEOTIDE SEQUENCE</scope>
</reference>
<dbReference type="Pfam" id="PF19306">
    <property type="entry name" value="WHD_Lhr"/>
    <property type="match status" value="1"/>
</dbReference>
<dbReference type="CDD" id="cd18796">
    <property type="entry name" value="SF2_C_LHR"/>
    <property type="match status" value="1"/>
</dbReference>
<dbReference type="SMART" id="SM00382">
    <property type="entry name" value="AAA"/>
    <property type="match status" value="1"/>
</dbReference>
<evidence type="ECO:0000313" key="11">
    <source>
        <dbReference type="EMBL" id="AIF12036.1"/>
    </source>
</evidence>
<accession>A0A075H6K4</accession>
<keyword evidence="6" id="KW-0238">DNA-binding</keyword>
<keyword evidence="5" id="KW-0067">ATP-binding</keyword>
<keyword evidence="7" id="KW-0234">DNA repair</keyword>
<organism evidence="11">
    <name type="scientific">uncultured marine group II/III euryarchaeote KM3_54_D07</name>
    <dbReference type="NCBI Taxonomy" id="1456460"/>
    <lineage>
        <taxon>Archaea</taxon>
        <taxon>Methanobacteriati</taxon>
        <taxon>Methanobacteriota</taxon>
        <taxon>environmental samples</taxon>
    </lineage>
</organism>
<evidence type="ECO:0000259" key="9">
    <source>
        <dbReference type="PROSITE" id="PS51192"/>
    </source>
</evidence>
<dbReference type="Pfam" id="PF00270">
    <property type="entry name" value="DEAD"/>
    <property type="match status" value="1"/>
</dbReference>
<keyword evidence="2" id="KW-0227">DNA damage</keyword>
<dbReference type="PROSITE" id="PS51194">
    <property type="entry name" value="HELICASE_CTER"/>
    <property type="match status" value="1"/>
</dbReference>
<dbReference type="InterPro" id="IPR001650">
    <property type="entry name" value="Helicase_C-like"/>
</dbReference>
<dbReference type="PROSITE" id="PS51192">
    <property type="entry name" value="HELICASE_ATP_BIND_1"/>
    <property type="match status" value="1"/>
</dbReference>
<dbReference type="InterPro" id="IPR011545">
    <property type="entry name" value="DEAD/DEAH_box_helicase_dom"/>
</dbReference>
<dbReference type="GO" id="GO:0006281">
    <property type="term" value="P:DNA repair"/>
    <property type="evidence" value="ECO:0007669"/>
    <property type="project" value="UniProtKB-KW"/>
</dbReference>
<dbReference type="SMART" id="SM00487">
    <property type="entry name" value="DEXDc"/>
    <property type="match status" value="1"/>
</dbReference>
<dbReference type="SUPFAM" id="SSF52540">
    <property type="entry name" value="P-loop containing nucleoside triphosphate hydrolases"/>
    <property type="match status" value="1"/>
</dbReference>
<keyword evidence="8" id="KW-0413">Isomerase</keyword>
<evidence type="ECO:0000256" key="2">
    <source>
        <dbReference type="ARBA" id="ARBA00022763"/>
    </source>
</evidence>
<evidence type="ECO:0000256" key="6">
    <source>
        <dbReference type="ARBA" id="ARBA00023125"/>
    </source>
</evidence>
<dbReference type="InterPro" id="IPR003593">
    <property type="entry name" value="AAA+_ATPase"/>
</dbReference>
<name>A0A075H6K4_9EURY</name>
<evidence type="ECO:0000256" key="3">
    <source>
        <dbReference type="ARBA" id="ARBA00022801"/>
    </source>
</evidence>
<dbReference type="InterPro" id="IPR027417">
    <property type="entry name" value="P-loop_NTPase"/>
</dbReference>
<evidence type="ECO:0000259" key="10">
    <source>
        <dbReference type="PROSITE" id="PS51194"/>
    </source>
</evidence>
<evidence type="ECO:0000256" key="5">
    <source>
        <dbReference type="ARBA" id="ARBA00022840"/>
    </source>
</evidence>
<dbReference type="SMART" id="SM00490">
    <property type="entry name" value="HELICc"/>
    <property type="match status" value="1"/>
</dbReference>
<evidence type="ECO:0000256" key="1">
    <source>
        <dbReference type="ARBA" id="ARBA00022741"/>
    </source>
</evidence>
<dbReference type="InterPro" id="IPR014001">
    <property type="entry name" value="Helicase_ATP-bd"/>
</dbReference>
<keyword evidence="3" id="KW-0378">Hydrolase</keyword>
<dbReference type="Gene3D" id="3.40.50.300">
    <property type="entry name" value="P-loop containing nucleotide triphosphate hydrolases"/>
    <property type="match status" value="2"/>
</dbReference>
<sequence length="1812" mass="206858">MWNLFVNPKSCCEPRFHENTRPVGPETQLLGEGFIYGVESLSPIGCRKIMPEIEYIDDRMETEELLESLSAPVRNWFEDTFPDFTDPQKIAIPRIMDGDHLLLCSPTGSGKTLTAFLSIIDDLVRKSLDGTLSDTVQCIYISPIKALANDIQKNLIGPLTEIKERFLPSRAKDIKVGLRTGDTPQKERERMLRHPPHILITTPESLGLALASKRFRPILEDLRWMIIDEMHSLVPTKRGTHLSLSLALMDVVVPSQVQRIGISATMEPLDAVAEFLVASDPRESDMNPQRVSIAKISGAREIDMDILLPTARFSSTPVKEILDHNIDRIKELVEAHTTTLVFVNTRNMTETVVQRLKVAGLEGVEGHHGSMDKSIRLDVENRLKNGLLRAVVSSSSLEMGIDIGSVDLVVQVGSPGSISTALQRVGRAGHQVGGVPRARFLPTSPHDLLELVAVQNGILQGSMDKLRFPENCLDVLAQFIIGLSIIREWDIDEAYDLVTSSWPYRSLPKDDYIEVVDLMDEERRIWVDWEDNRFGKRGFAQMIYYTNIGTIAPDNNYLVFTSDGTLVGQLSSSFVSSLRNGDVFLLGGSTYRVSSVIGTRVNVTSATGYRPTIPSWTGEANSRTLELSEEVLSILNHVSVRHRLGDGTRKMMTDAFGLNRPVANALSDFFDEHYATTFQVPSRDRILVEQVEGPLPTYIVTTCRGRAFNMALGYLFAGIAEADNVMVHEISFDENGFMVRLSHEVEISRIPDVFRSGRSSETLQRYLMDSQLFAKRFREVTSRSMLNPRRIGGDEVSPKQFQQKAERLMHQHRKMDDSVVVREVMNEILHTDLDLEQLDDFISRMDSEDVRIVHRRVRMPSPLGMTLFMSSFEDLLSLRTRAYLIKDVDPEILRRLLGARSLATDLDEERLSEYYQSKVSTPTNANGLLRLMDMGGGLEPSLTNPLYSDKLSHIEYDVLQEWVHELADRKLITKIRETDHPLIDDKWFSMRMADVHGTLGCLAMAGAAEMDDLTELYTGNLNYEMACDFESGKPGRWKESKLSDPLDCLRLKLLDMLGSEGPQTSETLCERLPFPPAQVDAVLQELEMRNLVSIGFFRQTDEGEYILRMDEYRITGGEIDVVDYRTLQTLLLQKSFTKHDEPADAIRSMVLIQRRDELLQRVSNYRFRDWKDIKHDPDVFNGRLLHNRVGYTLKSQIPILTGLRSEPWLGSLEMELLEKIPEEGLTRAELFDGYPKGKENAHVQRSLKGALNNLERQLTIAKQYVEVPNRKRSLAVYHKIHGVIEPMPFEDALVELINRIGPIRLHTLRFFVSRPVEELADALRSLEDAGRISRVVALQPDPTDYYSSKEDSEALLSPMPEDRKMRILSQSDPFCSRFINEIRLILKQGWYHPVFKGVDPIGRILMFVVNDYLEIKDINIPHSYLDEFKEAFSNLLDNYRDRLVDVSVLHAFNGVPVHDCDEDLQQILTELGFSTMGDGERYIRGGVVEPRSRNQVNRLLFHHHMMHQDSRLENETMALEHMRELRDDFALRGRCEMFRVDLHSMAAAHQLHQGTSLRNHQVWAKLPHFQRLLTIRNAQPAEEDEDILQFFREHHDPLIYMERHAMKRGEFRKLISPLVRSGHLVQDYRGGFKTVEPLSDVDLWEVKRDYLRELVRDYPVISLRQVERLAGSPFSAEEISDVMHEFEEDGTLIKGFLVDDLQDICWGRQDLLEGLGGLRKCRDLVVPPSDNLIHYFGGILRERFSFGSAYMVFHNEEAIAAFKANTRDGTIEVTDFVGDSDLEKEALRVMKEFAWEHDTKLTGKLYEKLRSR</sequence>
<dbReference type="InterPro" id="IPR045628">
    <property type="entry name" value="Lhr_WH_dom"/>
</dbReference>
<dbReference type="GO" id="GO:0016887">
    <property type="term" value="F:ATP hydrolysis activity"/>
    <property type="evidence" value="ECO:0007669"/>
    <property type="project" value="TreeGrafter"/>
</dbReference>